<accession>Z9JLC1</accession>
<evidence type="ECO:0000313" key="3">
    <source>
        <dbReference type="EMBL" id="MCD8473526.1"/>
    </source>
</evidence>
<dbReference type="GeneID" id="68900418"/>
<dbReference type="PATRIC" id="fig|1444770.3.peg.1039"/>
<dbReference type="RefSeq" id="WP_230428180.1">
    <property type="nucleotide sequence ID" value="NZ_CP053627.1"/>
</dbReference>
<feature type="region of interest" description="Disordered" evidence="1">
    <location>
        <begin position="130"/>
        <end position="149"/>
    </location>
</feature>
<reference evidence="3" key="2">
    <citation type="submission" date="2021-11" db="EMBL/GenBank/DDBJ databases">
        <title>Genome sequence of Xylella taiwanensis PLS432.</title>
        <authorList>
            <person name="Weng L.-W."/>
            <person name="Su C.-C."/>
            <person name="Tsai C.-W."/>
            <person name="Kuo C.-H."/>
        </authorList>
    </citation>
    <scope>NUCLEOTIDE SEQUENCE</scope>
    <source>
        <strain evidence="3">PLS432</strain>
    </source>
</reference>
<feature type="compositionally biased region" description="Basic and acidic residues" evidence="1">
    <location>
        <begin position="130"/>
        <end position="143"/>
    </location>
</feature>
<protein>
    <submittedName>
        <fullName evidence="2">Uncharacterized protein</fullName>
    </submittedName>
</protein>
<proteinExistence type="predicted"/>
<dbReference type="STRING" id="1444770.AF72_04295"/>
<dbReference type="Proteomes" id="UP001430701">
    <property type="component" value="Unassembled WGS sequence"/>
</dbReference>
<keyword evidence="5" id="KW-1185">Reference proteome</keyword>
<evidence type="ECO:0000313" key="5">
    <source>
        <dbReference type="Proteomes" id="UP001430701"/>
    </source>
</evidence>
<sequence>MPLPLASSTFPAVIQTGCSLQASCSLEAYPSTGWKVRWLLRGSKSLDIVAHGEHSVHRFQIPVDDTAQWIPSHYGYRLHAERGTQTVDIERGQLRVEPDFSSLPEGYDGRSNKQRALNAINAVLEKRATQDQSRDHINNRELWRTSIPE</sequence>
<reference evidence="2 4" key="1">
    <citation type="journal article" date="2014" name="Genome Announc.">
        <title>Draft Genome Sequence of Xylella fastidiosa Pear Leaf Scorch Strain in Taiwan.</title>
        <authorList>
            <person name="Su C.C."/>
            <person name="Deng W.L."/>
            <person name="Jan F.J."/>
            <person name="Chang C.J."/>
            <person name="Huang H."/>
            <person name="Chen J."/>
        </authorList>
    </citation>
    <scope>NUCLEOTIDE SEQUENCE [LARGE SCALE GENOMIC DNA]</scope>
    <source>
        <strain evidence="2 4">PLS229</strain>
    </source>
</reference>
<evidence type="ECO:0000256" key="1">
    <source>
        <dbReference type="SAM" id="MobiDB-lite"/>
    </source>
</evidence>
<evidence type="ECO:0000313" key="2">
    <source>
        <dbReference type="EMBL" id="EWS78798.1"/>
    </source>
</evidence>
<organism evidence="2 4">
    <name type="scientific">Xylella taiwanensis</name>
    <dbReference type="NCBI Taxonomy" id="1444770"/>
    <lineage>
        <taxon>Bacteria</taxon>
        <taxon>Pseudomonadati</taxon>
        <taxon>Pseudomonadota</taxon>
        <taxon>Gammaproteobacteria</taxon>
        <taxon>Lysobacterales</taxon>
        <taxon>Lysobacteraceae</taxon>
        <taxon>Xylella</taxon>
    </lineage>
</organism>
<evidence type="ECO:0000313" key="4">
    <source>
        <dbReference type="Proteomes" id="UP000020406"/>
    </source>
</evidence>
<comment type="caution">
    <text evidence="2">The sequence shown here is derived from an EMBL/GenBank/DDBJ whole genome shotgun (WGS) entry which is preliminary data.</text>
</comment>
<dbReference type="Proteomes" id="UP000020406">
    <property type="component" value="Unassembled WGS sequence"/>
</dbReference>
<gene>
    <name evidence="2" type="ORF">AF72_04295</name>
    <name evidence="3" type="ORF">LPH55_08670</name>
</gene>
<dbReference type="EMBL" id="JDSQ01000005">
    <property type="protein sequence ID" value="EWS78798.1"/>
    <property type="molecule type" value="Genomic_DNA"/>
</dbReference>
<dbReference type="EMBL" id="JAJPPU010000002">
    <property type="protein sequence ID" value="MCD8473526.1"/>
    <property type="molecule type" value="Genomic_DNA"/>
</dbReference>
<name>Z9JLC1_9GAMM</name>
<dbReference type="AlphaFoldDB" id="Z9JLC1"/>